<keyword evidence="4" id="KW-1185">Reference proteome</keyword>
<evidence type="ECO:0000313" key="4">
    <source>
        <dbReference type="Proteomes" id="UP000256695"/>
    </source>
</evidence>
<dbReference type="Pfam" id="PF13690">
    <property type="entry name" value="CheX"/>
    <property type="match status" value="1"/>
</dbReference>
<dbReference type="InterPro" id="IPR028976">
    <property type="entry name" value="CheC-like_sf"/>
</dbReference>
<dbReference type="AlphaFoldDB" id="A0A3D8JBM2"/>
<evidence type="ECO:0000313" key="3">
    <source>
        <dbReference type="EMBL" id="RDU74291.1"/>
    </source>
</evidence>
<evidence type="ECO:0000256" key="1">
    <source>
        <dbReference type="ARBA" id="ARBA00022500"/>
    </source>
</evidence>
<dbReference type="Proteomes" id="UP000256695">
    <property type="component" value="Unassembled WGS sequence"/>
</dbReference>
<organism evidence="3 4">
    <name type="scientific">Helicobacter anseris</name>
    <dbReference type="NCBI Taxonomy" id="375926"/>
    <lineage>
        <taxon>Bacteria</taxon>
        <taxon>Pseudomonadati</taxon>
        <taxon>Campylobacterota</taxon>
        <taxon>Epsilonproteobacteria</taxon>
        <taxon>Campylobacterales</taxon>
        <taxon>Helicobacteraceae</taxon>
        <taxon>Helicobacter</taxon>
    </lineage>
</organism>
<dbReference type="OrthoDB" id="5326632at2"/>
<feature type="domain" description="Chemotaxis phosphatase CheX-like" evidence="2">
    <location>
        <begin position="43"/>
        <end position="110"/>
    </location>
</feature>
<dbReference type="SUPFAM" id="SSF103039">
    <property type="entry name" value="CheC-like"/>
    <property type="match status" value="1"/>
</dbReference>
<dbReference type="RefSeq" id="WP_115578586.1">
    <property type="nucleotide sequence ID" value="NZ_NXLX01000003.1"/>
</dbReference>
<name>A0A3D8JBM2_9HELI</name>
<gene>
    <name evidence="3" type="ORF">CQA57_02080</name>
</gene>
<reference evidence="3 4" key="1">
    <citation type="submission" date="2018-04" db="EMBL/GenBank/DDBJ databases">
        <title>Novel Campyloabacter and Helicobacter Species and Strains.</title>
        <authorList>
            <person name="Mannion A.J."/>
            <person name="Shen Z."/>
            <person name="Fox J.G."/>
        </authorList>
    </citation>
    <scope>NUCLEOTIDE SEQUENCE [LARGE SCALE GENOMIC DNA]</scope>
    <source>
        <strain evidence="3 4">MIT 04-9362</strain>
    </source>
</reference>
<sequence>MNIFRNSFIDVVEKTICITPEESLLALKEGYISSIEILESGIVIYIVTNKDFLRLLSIKLLAEDNPDEETLEDLSKEFTNLITGRAKVLLQEKGRSFTISTPTFYHDKIMENYNNGVHFHIDDAHCSIFMRGA</sequence>
<comment type="caution">
    <text evidence="3">The sequence shown here is derived from an EMBL/GenBank/DDBJ whole genome shotgun (WGS) entry which is preliminary data.</text>
</comment>
<keyword evidence="1" id="KW-0145">Chemotaxis</keyword>
<dbReference type="Gene3D" id="3.40.1550.10">
    <property type="entry name" value="CheC-like"/>
    <property type="match status" value="1"/>
</dbReference>
<protein>
    <submittedName>
        <fullName evidence="3">Chemotaxis protein CheX</fullName>
    </submittedName>
</protein>
<dbReference type="InterPro" id="IPR028051">
    <property type="entry name" value="CheX-like_dom"/>
</dbReference>
<dbReference type="EMBL" id="NXLX01000003">
    <property type="protein sequence ID" value="RDU74291.1"/>
    <property type="molecule type" value="Genomic_DNA"/>
</dbReference>
<dbReference type="GO" id="GO:0006935">
    <property type="term" value="P:chemotaxis"/>
    <property type="evidence" value="ECO:0007669"/>
    <property type="project" value="UniProtKB-KW"/>
</dbReference>
<evidence type="ECO:0000259" key="2">
    <source>
        <dbReference type="Pfam" id="PF13690"/>
    </source>
</evidence>
<accession>A0A3D8JBM2</accession>
<proteinExistence type="predicted"/>